<dbReference type="AlphaFoldDB" id="A0A6G5QKK7"/>
<dbReference type="RefSeq" id="WP_039888057.1">
    <property type="nucleotide sequence ID" value="NZ_CAUTXX010000011.1"/>
</dbReference>
<dbReference type="KEGG" id="crx:CRECT_0510"/>
<gene>
    <name evidence="1" type="ORF">CRECT_0510</name>
</gene>
<evidence type="ECO:0000313" key="1">
    <source>
        <dbReference type="EMBL" id="QCD46200.1"/>
    </source>
</evidence>
<protein>
    <recommendedName>
        <fullName evidence="3">Lipoprotein</fullName>
    </recommendedName>
</protein>
<accession>A0A6G5QKK7</accession>
<dbReference type="PROSITE" id="PS51257">
    <property type="entry name" value="PROKAR_LIPOPROTEIN"/>
    <property type="match status" value="1"/>
</dbReference>
<dbReference type="EMBL" id="CP012543">
    <property type="protein sequence ID" value="QCD46200.1"/>
    <property type="molecule type" value="Genomic_DNA"/>
</dbReference>
<evidence type="ECO:0008006" key="3">
    <source>
        <dbReference type="Google" id="ProtNLM"/>
    </source>
</evidence>
<reference evidence="1 2" key="1">
    <citation type="submission" date="2016-07" db="EMBL/GenBank/DDBJ databases">
        <title>Comparative genomics of the Campylobacter concisus group.</title>
        <authorList>
            <person name="Miller W.G."/>
            <person name="Yee E."/>
            <person name="Chapman M.H."/>
            <person name="Huynh S."/>
            <person name="Bono J.L."/>
            <person name="On S.L.W."/>
            <person name="StLeger J."/>
            <person name="Foster G."/>
            <person name="Parker C.T."/>
        </authorList>
    </citation>
    <scope>NUCLEOTIDE SEQUENCE [LARGE SCALE GENOMIC DNA]</scope>
    <source>
        <strain evidence="1 2">ATCC 33238</strain>
    </source>
</reference>
<sequence length="139" mass="15775">MNRIKLLTATVIAGLMLAGCGEDDGLVKLENANPAIKQANYDAMVNKLKERVKNADFEFYHAQTLFNGENWKNYTSEQGFAKFTRWKAQNDLITDEKLVVVVVDKNNKKVGSAYEVECTKWGKFECDPEHITVLENGKR</sequence>
<proteinExistence type="predicted"/>
<name>A0A6G5QKK7_CAMRE</name>
<organism evidence="1 2">
    <name type="scientific">Campylobacter rectus</name>
    <name type="common">Wolinella recta</name>
    <dbReference type="NCBI Taxonomy" id="203"/>
    <lineage>
        <taxon>Bacteria</taxon>
        <taxon>Pseudomonadati</taxon>
        <taxon>Campylobacterota</taxon>
        <taxon>Epsilonproteobacteria</taxon>
        <taxon>Campylobacterales</taxon>
        <taxon>Campylobacteraceae</taxon>
        <taxon>Campylobacter</taxon>
    </lineage>
</organism>
<dbReference type="Proteomes" id="UP000502377">
    <property type="component" value="Chromosome"/>
</dbReference>
<evidence type="ECO:0000313" key="2">
    <source>
        <dbReference type="Proteomes" id="UP000502377"/>
    </source>
</evidence>